<dbReference type="InterPro" id="IPR003156">
    <property type="entry name" value="DHHA1_dom"/>
</dbReference>
<protein>
    <submittedName>
        <fullName evidence="3">Bifunctional oligoribonuclease/PAP phosphatase NrnA</fullName>
    </submittedName>
</protein>
<dbReference type="AlphaFoldDB" id="A0AAJ1RD94"/>
<dbReference type="Pfam" id="PF01368">
    <property type="entry name" value="DHH"/>
    <property type="match status" value="1"/>
</dbReference>
<reference evidence="4 5" key="1">
    <citation type="journal article" date="2019" name="Syst. Appl. Microbiol.">
        <title>Oenococcus sicerae sp. nov., isolated from French cider.</title>
        <authorList>
            <person name="Cousin F.J."/>
            <person name="Le Guellec R."/>
            <person name="Chagnot C."/>
            <person name="Goux D."/>
            <person name="Dalmasso M."/>
            <person name="Laplace J.M."/>
            <person name="Cretenet M."/>
        </authorList>
    </citation>
    <scope>NUCLEOTIDE SEQUENCE [LARGE SCALE GENOMIC DNA]</scope>
    <source>
        <strain evidence="4 5">UCMA 15228</strain>
    </source>
</reference>
<dbReference type="EMBL" id="SDWY01000004">
    <property type="protein sequence ID" value="MDN6900870.1"/>
    <property type="molecule type" value="Genomic_DNA"/>
</dbReference>
<dbReference type="PANTHER" id="PTHR47618">
    <property type="entry name" value="BIFUNCTIONAL OLIGORIBONUCLEASE AND PAP PHOSPHATASE NRNA"/>
    <property type="match status" value="1"/>
</dbReference>
<dbReference type="InterPro" id="IPR001667">
    <property type="entry name" value="DDH_dom"/>
</dbReference>
<keyword evidence="5" id="KW-1185">Reference proteome</keyword>
<evidence type="ECO:0000313" key="6">
    <source>
        <dbReference type="Proteomes" id="UP001167919"/>
    </source>
</evidence>
<feature type="domain" description="DHHA1" evidence="2">
    <location>
        <begin position="236"/>
        <end position="306"/>
    </location>
</feature>
<dbReference type="Gene3D" id="3.90.1640.10">
    <property type="entry name" value="inorganic pyrophosphatase (n-terminal core)"/>
    <property type="match status" value="1"/>
</dbReference>
<proteinExistence type="predicted"/>
<dbReference type="RefSeq" id="WP_128685007.1">
    <property type="nucleotide sequence ID" value="NZ_CP029684.2"/>
</dbReference>
<evidence type="ECO:0000313" key="5">
    <source>
        <dbReference type="Proteomes" id="UP000286907"/>
    </source>
</evidence>
<dbReference type="InterPro" id="IPR038763">
    <property type="entry name" value="DHH_sf"/>
</dbReference>
<name>A0AAJ1RD94_9LACO</name>
<dbReference type="Proteomes" id="UP000286907">
    <property type="component" value="Chromosome"/>
</dbReference>
<evidence type="ECO:0000259" key="2">
    <source>
        <dbReference type="Pfam" id="PF02272"/>
    </source>
</evidence>
<sequence length="319" mass="35483">MDIQEKILRQIEKYQTIIIHRHQRPDPDAIGSQLGLKAGLQAAFPEKNVYAVGKEITGLTWVGSMDKVADSIYDNALVIVIDTANSVRIDDDRFNKGDALIKIDHHPNDEPYGDLMWVEPTRSSCSEMVTFFLDTNLPLQLTQDSARDLYIGLVGDTGRFMYASTPETLIAASKLYRFAIDFEKINRRMSSISLVQARFSAVVYGEMKVEDAVGWITLTRAEIEAAHLGSEGTNFIVGMFGAIKEVTAWANFIENDDGSFRVRLRSKGPNVNEIAKLHNGGGHDMASGAKAKDLAEIDQIVKELKTSTEAFKKQSFSME</sequence>
<accession>A0AAJ1RD94</accession>
<evidence type="ECO:0000313" key="4">
    <source>
        <dbReference type="EMBL" id="QAS69148.1"/>
    </source>
</evidence>
<evidence type="ECO:0000259" key="1">
    <source>
        <dbReference type="Pfam" id="PF01368"/>
    </source>
</evidence>
<dbReference type="PANTHER" id="PTHR47618:SF1">
    <property type="entry name" value="BIFUNCTIONAL OLIGORIBONUCLEASE AND PAP PHOSPHATASE NRNA"/>
    <property type="match status" value="1"/>
</dbReference>
<dbReference type="Proteomes" id="UP001167919">
    <property type="component" value="Unassembled WGS sequence"/>
</dbReference>
<dbReference type="SUPFAM" id="SSF64182">
    <property type="entry name" value="DHH phosphoesterases"/>
    <property type="match status" value="1"/>
</dbReference>
<dbReference type="Pfam" id="PF02272">
    <property type="entry name" value="DHHA1"/>
    <property type="match status" value="1"/>
</dbReference>
<gene>
    <name evidence="4" type="ORF">DLJ48_00710</name>
    <name evidence="3" type="ORF">EVC35_07725</name>
</gene>
<evidence type="ECO:0000313" key="3">
    <source>
        <dbReference type="EMBL" id="MDN6900870.1"/>
    </source>
</evidence>
<feature type="domain" description="DDH" evidence="1">
    <location>
        <begin position="17"/>
        <end position="152"/>
    </location>
</feature>
<dbReference type="Gene3D" id="3.10.310.30">
    <property type="match status" value="1"/>
</dbReference>
<organism evidence="3 6">
    <name type="scientific">Oenococcus sicerae</name>
    <dbReference type="NCBI Taxonomy" id="2203724"/>
    <lineage>
        <taxon>Bacteria</taxon>
        <taxon>Bacillati</taxon>
        <taxon>Bacillota</taxon>
        <taxon>Bacilli</taxon>
        <taxon>Lactobacillales</taxon>
        <taxon>Lactobacillaceae</taxon>
        <taxon>Oenococcus</taxon>
    </lineage>
</organism>
<reference evidence="3" key="2">
    <citation type="submission" date="2019-01" db="EMBL/GenBank/DDBJ databases">
        <title>Oenococcus sicerae UCMA17102.</title>
        <authorList>
            <person name="Cousin F.J."/>
            <person name="Le Guellec R."/>
            <person name="Cretenet M."/>
        </authorList>
    </citation>
    <scope>NUCLEOTIDE SEQUENCE</scope>
    <source>
        <strain evidence="3">UCMA17102</strain>
    </source>
</reference>
<dbReference type="InterPro" id="IPR051319">
    <property type="entry name" value="Oligoribo/pAp-PDE_c-di-AMP_PDE"/>
</dbReference>
<dbReference type="GO" id="GO:0003676">
    <property type="term" value="F:nucleic acid binding"/>
    <property type="evidence" value="ECO:0007669"/>
    <property type="project" value="InterPro"/>
</dbReference>
<dbReference type="EMBL" id="CP029684">
    <property type="protein sequence ID" value="QAS69148.1"/>
    <property type="molecule type" value="Genomic_DNA"/>
</dbReference>
<reference evidence="4" key="3">
    <citation type="submission" date="2020-01" db="EMBL/GenBank/DDBJ databases">
        <authorList>
            <person name="Cousin F.J."/>
            <person name="Le Guellec R."/>
            <person name="Cretenet M."/>
        </authorList>
    </citation>
    <scope>NUCLEOTIDE SEQUENCE</scope>
    <source>
        <strain evidence="4">UCMA 15228</strain>
    </source>
</reference>